<evidence type="ECO:0000313" key="3">
    <source>
        <dbReference type="EMBL" id="SUE38599.1"/>
    </source>
</evidence>
<sequence length="76" mass="8371">MSGTEKDPAGRKPAPEQENELDETIEESFPASDPASNTGVTGPVVDPIEDLPPEERNKDTPHETIRDWRGTFPIEV</sequence>
<dbReference type="Proteomes" id="UP000054844">
    <property type="component" value="Unassembled WGS sequence"/>
</dbReference>
<keyword evidence="4" id="KW-1185">Reference proteome</keyword>
<reference evidence="2 4" key="1">
    <citation type="submission" date="2016-12" db="EMBL/GenBank/DDBJ databases">
        <title>Draft genome sequence of Roseomonas mucosa strain AU37, isolated from a peripheral intravenous catheter.</title>
        <authorList>
            <person name="Choudhury M.A."/>
            <person name="Sidjabat H.E."/>
            <person name="Wailan A.M."/>
            <person name="Zhang L."/>
            <person name="Marsh N.M."/>
            <person name="Rickard C.M."/>
            <person name="Davies M."/>
            <person name="Mcmillan D.J."/>
        </authorList>
    </citation>
    <scope>NUCLEOTIDE SEQUENCE [LARGE SCALE GENOMIC DNA]</scope>
    <source>
        <strain evidence="2 4">SAVE376</strain>
    </source>
</reference>
<dbReference type="Proteomes" id="UP000254919">
    <property type="component" value="Unassembled WGS sequence"/>
</dbReference>
<evidence type="ECO:0000256" key="1">
    <source>
        <dbReference type="SAM" id="MobiDB-lite"/>
    </source>
</evidence>
<feature type="compositionally biased region" description="Acidic residues" evidence="1">
    <location>
        <begin position="17"/>
        <end position="26"/>
    </location>
</feature>
<feature type="compositionally biased region" description="Basic and acidic residues" evidence="1">
    <location>
        <begin position="1"/>
        <end position="15"/>
    </location>
</feature>
<dbReference type="AlphaFoldDB" id="A0A1S8D1N0"/>
<feature type="compositionally biased region" description="Basic and acidic residues" evidence="1">
    <location>
        <begin position="53"/>
        <end position="69"/>
    </location>
</feature>
<dbReference type="OrthoDB" id="7998218at2"/>
<protein>
    <submittedName>
        <fullName evidence="2">Uncharacterized protein</fullName>
    </submittedName>
</protein>
<dbReference type="RefSeq" id="WP_019461013.1">
    <property type="nucleotide sequence ID" value="NZ_AP031462.1"/>
</dbReference>
<reference evidence="3 5" key="2">
    <citation type="submission" date="2018-06" db="EMBL/GenBank/DDBJ databases">
        <authorList>
            <consortium name="Pathogen Informatics"/>
            <person name="Doyle S."/>
        </authorList>
    </citation>
    <scope>NUCLEOTIDE SEQUENCE [LARGE SCALE GENOMIC DNA]</scope>
    <source>
        <strain evidence="3 5">NCTC13291</strain>
    </source>
</reference>
<dbReference type="EMBL" id="UGVN01000001">
    <property type="protein sequence ID" value="SUE38599.1"/>
    <property type="molecule type" value="Genomic_DNA"/>
</dbReference>
<gene>
    <name evidence="2" type="ORF">APZ41_015875</name>
    <name evidence="3" type="ORF">NCTC13291_00738</name>
</gene>
<dbReference type="GeneID" id="99635760"/>
<dbReference type="EMBL" id="LLWF02000066">
    <property type="protein sequence ID" value="ONH82192.1"/>
    <property type="molecule type" value="Genomic_DNA"/>
</dbReference>
<evidence type="ECO:0000313" key="5">
    <source>
        <dbReference type="Proteomes" id="UP000254919"/>
    </source>
</evidence>
<feature type="region of interest" description="Disordered" evidence="1">
    <location>
        <begin position="1"/>
        <end position="76"/>
    </location>
</feature>
<evidence type="ECO:0000313" key="4">
    <source>
        <dbReference type="Proteomes" id="UP000054844"/>
    </source>
</evidence>
<name>A0A1S8D1N0_9PROT</name>
<accession>A0A1S8D1N0</accession>
<proteinExistence type="predicted"/>
<organism evidence="2 4">
    <name type="scientific">Roseomonas mucosa</name>
    <dbReference type="NCBI Taxonomy" id="207340"/>
    <lineage>
        <taxon>Bacteria</taxon>
        <taxon>Pseudomonadati</taxon>
        <taxon>Pseudomonadota</taxon>
        <taxon>Alphaproteobacteria</taxon>
        <taxon>Acetobacterales</taxon>
        <taxon>Roseomonadaceae</taxon>
        <taxon>Roseomonas</taxon>
    </lineage>
</organism>
<evidence type="ECO:0000313" key="2">
    <source>
        <dbReference type="EMBL" id="ONH82192.1"/>
    </source>
</evidence>